<dbReference type="GO" id="GO:0005737">
    <property type="term" value="C:cytoplasm"/>
    <property type="evidence" value="ECO:0007669"/>
    <property type="project" value="TreeGrafter"/>
</dbReference>
<name>A0A328P857_9GAMM</name>
<dbReference type="InterPro" id="IPR036291">
    <property type="entry name" value="NAD(P)-bd_dom_sf"/>
</dbReference>
<keyword evidence="3" id="KW-1185">Reference proteome</keyword>
<dbReference type="PANTHER" id="PTHR48079:SF6">
    <property type="entry name" value="NAD(P)-BINDING DOMAIN-CONTAINING PROTEIN-RELATED"/>
    <property type="match status" value="1"/>
</dbReference>
<dbReference type="EMBL" id="NFZS01000001">
    <property type="protein sequence ID" value="RAO77523.1"/>
    <property type="molecule type" value="Genomic_DNA"/>
</dbReference>
<protein>
    <submittedName>
        <fullName evidence="2">3-beta hydroxysteroid dehydrogenase</fullName>
    </submittedName>
</protein>
<organism evidence="2 3">
    <name type="scientific">Dyella jiangningensis</name>
    <dbReference type="NCBI Taxonomy" id="1379159"/>
    <lineage>
        <taxon>Bacteria</taxon>
        <taxon>Pseudomonadati</taxon>
        <taxon>Pseudomonadota</taxon>
        <taxon>Gammaproteobacteria</taxon>
        <taxon>Lysobacterales</taxon>
        <taxon>Rhodanobacteraceae</taxon>
        <taxon>Dyella</taxon>
    </lineage>
</organism>
<reference evidence="2 3" key="1">
    <citation type="journal article" date="2018" name="Genet. Mol. Biol.">
        <title>The genome sequence of Dyella jiangningensis FCAV SCS01 from a lignocellulose-decomposing microbial consortium metagenome reveals potential for biotechnological applications.</title>
        <authorList>
            <person name="Desiderato J.G."/>
            <person name="Alvarenga D.O."/>
            <person name="Constancio M.T.L."/>
            <person name="Alves L.M.C."/>
            <person name="Varani A.M."/>
        </authorList>
    </citation>
    <scope>NUCLEOTIDE SEQUENCE [LARGE SCALE GENOMIC DNA]</scope>
    <source>
        <strain evidence="2 3">FCAV SCS01</strain>
    </source>
</reference>
<accession>A0A328P857</accession>
<feature type="domain" description="NAD-dependent epimerase/dehydratase" evidence="1">
    <location>
        <begin position="3"/>
        <end position="215"/>
    </location>
</feature>
<dbReference type="Proteomes" id="UP000248926">
    <property type="component" value="Unassembled WGS sequence"/>
</dbReference>
<dbReference type="GO" id="GO:0004029">
    <property type="term" value="F:aldehyde dehydrogenase (NAD+) activity"/>
    <property type="evidence" value="ECO:0007669"/>
    <property type="project" value="TreeGrafter"/>
</dbReference>
<gene>
    <name evidence="2" type="ORF">CA260_06520</name>
</gene>
<sequence>MRVFVTGATGFVGSAVVDELLRAGHAVLGLARTDAAAAALQAAGAEVHRGSLEDADSLRAGVEGVDGVIHTAFNHDFSRFAENARTESRAIDALGQALRGSARPLVVTSGFAVLASGPVCVETDEPIPASDHYPRASEATAMKYVVEGVPVSVVRLPPTVHGEGDHGFVPRVIAFARQHGVSPYIGDGSNRWAAVHRHDAARVFRLALECGASGARYHAVAEEGLFFRQIAETVGTRLGVPVTSVSKEQAPSHFEWLAPFVGMNMAASSEHTRDALGWTPMRPDLLADLRDADYFG</sequence>
<comment type="caution">
    <text evidence="2">The sequence shown here is derived from an EMBL/GenBank/DDBJ whole genome shotgun (WGS) entry which is preliminary data.</text>
</comment>
<dbReference type="OrthoDB" id="9787292at2"/>
<dbReference type="CDD" id="cd05262">
    <property type="entry name" value="SDR_a7"/>
    <property type="match status" value="1"/>
</dbReference>
<dbReference type="SUPFAM" id="SSF51735">
    <property type="entry name" value="NAD(P)-binding Rossmann-fold domains"/>
    <property type="match status" value="1"/>
</dbReference>
<dbReference type="InterPro" id="IPR051783">
    <property type="entry name" value="NAD(P)-dependent_oxidoreduct"/>
</dbReference>
<evidence type="ECO:0000313" key="3">
    <source>
        <dbReference type="Proteomes" id="UP000248926"/>
    </source>
</evidence>
<evidence type="ECO:0000259" key="1">
    <source>
        <dbReference type="Pfam" id="PF01370"/>
    </source>
</evidence>
<dbReference type="InterPro" id="IPR001509">
    <property type="entry name" value="Epimerase_deHydtase"/>
</dbReference>
<evidence type="ECO:0000313" key="2">
    <source>
        <dbReference type="EMBL" id="RAO77523.1"/>
    </source>
</evidence>
<proteinExistence type="predicted"/>
<dbReference type="Gene3D" id="3.40.50.720">
    <property type="entry name" value="NAD(P)-binding Rossmann-like Domain"/>
    <property type="match status" value="1"/>
</dbReference>
<dbReference type="PANTHER" id="PTHR48079">
    <property type="entry name" value="PROTEIN YEEZ"/>
    <property type="match status" value="1"/>
</dbReference>
<dbReference type="Pfam" id="PF01370">
    <property type="entry name" value="Epimerase"/>
    <property type="match status" value="1"/>
</dbReference>
<dbReference type="AlphaFoldDB" id="A0A328P857"/>